<keyword evidence="1" id="KW-1133">Transmembrane helix</keyword>
<keyword evidence="1" id="KW-0812">Transmembrane</keyword>
<proteinExistence type="predicted"/>
<gene>
    <name evidence="2" type="ORF">FKG95_05825</name>
</gene>
<feature type="transmembrane region" description="Helical" evidence="1">
    <location>
        <begin position="6"/>
        <end position="27"/>
    </location>
</feature>
<name>A0A545TX56_9PROT</name>
<comment type="caution">
    <text evidence="2">The sequence shown here is derived from an EMBL/GenBank/DDBJ whole genome shotgun (WGS) entry which is preliminary data.</text>
</comment>
<protein>
    <submittedName>
        <fullName evidence="2">Uncharacterized protein</fullName>
    </submittedName>
</protein>
<dbReference type="AlphaFoldDB" id="A0A545TX56"/>
<organism evidence="2 3">
    <name type="scientific">Denitrobaculum tricleocarpae</name>
    <dbReference type="NCBI Taxonomy" id="2591009"/>
    <lineage>
        <taxon>Bacteria</taxon>
        <taxon>Pseudomonadati</taxon>
        <taxon>Pseudomonadota</taxon>
        <taxon>Alphaproteobacteria</taxon>
        <taxon>Rhodospirillales</taxon>
        <taxon>Rhodospirillaceae</taxon>
        <taxon>Denitrobaculum</taxon>
    </lineage>
</organism>
<evidence type="ECO:0000313" key="2">
    <source>
        <dbReference type="EMBL" id="TQV81761.1"/>
    </source>
</evidence>
<evidence type="ECO:0000313" key="3">
    <source>
        <dbReference type="Proteomes" id="UP000315252"/>
    </source>
</evidence>
<sequence length="111" mass="11750">MKAVKTAVILMSVLIVAGFGFVIYTIAARMMSGEPVLPPSSAGSSQEDIATSFGEVDLPVPVGCDLESVQLEGNRLLITLDGLDDQRCKQVIVMDALSGETLGRVTLRPVE</sequence>
<accession>A0A545TX56</accession>
<dbReference type="RefSeq" id="WP_142895392.1">
    <property type="nucleotide sequence ID" value="NZ_ML660053.1"/>
</dbReference>
<dbReference type="Proteomes" id="UP000315252">
    <property type="component" value="Unassembled WGS sequence"/>
</dbReference>
<evidence type="ECO:0000256" key="1">
    <source>
        <dbReference type="SAM" id="Phobius"/>
    </source>
</evidence>
<keyword evidence="3" id="KW-1185">Reference proteome</keyword>
<dbReference type="EMBL" id="VHSH01000002">
    <property type="protein sequence ID" value="TQV81761.1"/>
    <property type="molecule type" value="Genomic_DNA"/>
</dbReference>
<dbReference type="OrthoDB" id="8479482at2"/>
<reference evidence="2 3" key="1">
    <citation type="submission" date="2019-06" db="EMBL/GenBank/DDBJ databases">
        <title>Whole genome sequence for Rhodospirillaceae sp. R148.</title>
        <authorList>
            <person name="Wang G."/>
        </authorList>
    </citation>
    <scope>NUCLEOTIDE SEQUENCE [LARGE SCALE GENOMIC DNA]</scope>
    <source>
        <strain evidence="2 3">R148</strain>
    </source>
</reference>
<keyword evidence="1" id="KW-0472">Membrane</keyword>